<proteinExistence type="predicted"/>
<organism evidence="2 3">
    <name type="scientific">Polarella glacialis</name>
    <name type="common">Dinoflagellate</name>
    <dbReference type="NCBI Taxonomy" id="89957"/>
    <lineage>
        <taxon>Eukaryota</taxon>
        <taxon>Sar</taxon>
        <taxon>Alveolata</taxon>
        <taxon>Dinophyceae</taxon>
        <taxon>Suessiales</taxon>
        <taxon>Suessiaceae</taxon>
        <taxon>Polarella</taxon>
    </lineage>
</organism>
<sequence length="185" mass="19402">ARARARARARTERHAALGPLGAMASMPRAFIAGHPREDRRRARSDAGETRRQRAAGGVAHTCRPLMHSTSGLGHLAARAGEGVRESAEEEEEAIADEEEEEEASVSEEAASSSVSFASAAEPQKPPTAASDATRPLHGQGSAVLALHLQRCLLLAAFEELGLCGPGVGLSTWCRCLGPFGMPSAE</sequence>
<evidence type="ECO:0000256" key="1">
    <source>
        <dbReference type="SAM" id="MobiDB-lite"/>
    </source>
</evidence>
<gene>
    <name evidence="2" type="ORF">PGLA1383_LOCUS23321</name>
</gene>
<feature type="non-terminal residue" evidence="2">
    <location>
        <position position="185"/>
    </location>
</feature>
<comment type="caution">
    <text evidence="2">The sequence shown here is derived from an EMBL/GenBank/DDBJ whole genome shotgun (WGS) entry which is preliminary data.</text>
</comment>
<evidence type="ECO:0000313" key="3">
    <source>
        <dbReference type="Proteomes" id="UP000654075"/>
    </source>
</evidence>
<reference evidence="2" key="1">
    <citation type="submission" date="2021-02" db="EMBL/GenBank/DDBJ databases">
        <authorList>
            <person name="Dougan E. K."/>
            <person name="Rhodes N."/>
            <person name="Thang M."/>
            <person name="Chan C."/>
        </authorList>
    </citation>
    <scope>NUCLEOTIDE SEQUENCE</scope>
</reference>
<dbReference type="Proteomes" id="UP000654075">
    <property type="component" value="Unassembled WGS sequence"/>
</dbReference>
<feature type="compositionally biased region" description="Low complexity" evidence="1">
    <location>
        <begin position="106"/>
        <end position="121"/>
    </location>
</feature>
<dbReference type="AlphaFoldDB" id="A0A813F1N6"/>
<evidence type="ECO:0000313" key="2">
    <source>
        <dbReference type="EMBL" id="CAE8605199.1"/>
    </source>
</evidence>
<feature type="compositionally biased region" description="Basic and acidic residues" evidence="1">
    <location>
        <begin position="34"/>
        <end position="51"/>
    </location>
</feature>
<dbReference type="EMBL" id="CAJNNV010017513">
    <property type="protein sequence ID" value="CAE8605199.1"/>
    <property type="molecule type" value="Genomic_DNA"/>
</dbReference>
<feature type="non-terminal residue" evidence="2">
    <location>
        <position position="1"/>
    </location>
</feature>
<feature type="compositionally biased region" description="Acidic residues" evidence="1">
    <location>
        <begin position="87"/>
        <end position="105"/>
    </location>
</feature>
<accession>A0A813F1N6</accession>
<keyword evidence="3" id="KW-1185">Reference proteome</keyword>
<feature type="region of interest" description="Disordered" evidence="1">
    <location>
        <begin position="1"/>
        <end position="135"/>
    </location>
</feature>
<protein>
    <submittedName>
        <fullName evidence="2">Uncharacterized protein</fullName>
    </submittedName>
</protein>
<name>A0A813F1N6_POLGL</name>